<evidence type="ECO:0000313" key="2">
    <source>
        <dbReference type="Proteomes" id="UP000660454"/>
    </source>
</evidence>
<accession>A0ABQ4GEC1</accession>
<sequence length="71" mass="7352">MEPLLGSGTSGAVAWPSDGPYGWAGLRLIRTAVGVLSHEAVQVTGDGTALVPFQLAWKPNVVDAPEPTEPL</sequence>
<gene>
    <name evidence="1" type="ORF">Msi02_05970</name>
</gene>
<comment type="caution">
    <text evidence="1">The sequence shown here is derived from an EMBL/GenBank/DDBJ whole genome shotgun (WGS) entry which is preliminary data.</text>
</comment>
<reference evidence="1 2" key="1">
    <citation type="submission" date="2021-01" db="EMBL/GenBank/DDBJ databases">
        <title>Whole genome shotgun sequence of Microbispora siamensis NBRC 104113.</title>
        <authorList>
            <person name="Komaki H."/>
            <person name="Tamura T."/>
        </authorList>
    </citation>
    <scope>NUCLEOTIDE SEQUENCE [LARGE SCALE GENOMIC DNA]</scope>
    <source>
        <strain evidence="1 2">NBRC 104113</strain>
    </source>
</reference>
<evidence type="ECO:0008006" key="3">
    <source>
        <dbReference type="Google" id="ProtNLM"/>
    </source>
</evidence>
<dbReference type="EMBL" id="BOOF01000002">
    <property type="protein sequence ID" value="GIH59780.1"/>
    <property type="molecule type" value="Genomic_DNA"/>
</dbReference>
<protein>
    <recommendedName>
        <fullName evidence="3">Sensor histidine kinase</fullName>
    </recommendedName>
</protein>
<name>A0ABQ4GEC1_9ACTN</name>
<proteinExistence type="predicted"/>
<keyword evidence="2" id="KW-1185">Reference proteome</keyword>
<dbReference type="Proteomes" id="UP000660454">
    <property type="component" value="Unassembled WGS sequence"/>
</dbReference>
<organism evidence="1 2">
    <name type="scientific">Microbispora siamensis</name>
    <dbReference type="NCBI Taxonomy" id="564413"/>
    <lineage>
        <taxon>Bacteria</taxon>
        <taxon>Bacillati</taxon>
        <taxon>Actinomycetota</taxon>
        <taxon>Actinomycetes</taxon>
        <taxon>Streptosporangiales</taxon>
        <taxon>Streptosporangiaceae</taxon>
        <taxon>Microbispora</taxon>
    </lineage>
</organism>
<evidence type="ECO:0000313" key="1">
    <source>
        <dbReference type="EMBL" id="GIH59780.1"/>
    </source>
</evidence>